<organism evidence="4 5">
    <name type="scientific">Helobdella robusta</name>
    <name type="common">Californian leech</name>
    <dbReference type="NCBI Taxonomy" id="6412"/>
    <lineage>
        <taxon>Eukaryota</taxon>
        <taxon>Metazoa</taxon>
        <taxon>Spiralia</taxon>
        <taxon>Lophotrochozoa</taxon>
        <taxon>Annelida</taxon>
        <taxon>Clitellata</taxon>
        <taxon>Hirudinea</taxon>
        <taxon>Rhynchobdellida</taxon>
        <taxon>Glossiphoniidae</taxon>
        <taxon>Helobdella</taxon>
    </lineage>
</organism>
<dbReference type="PANTHER" id="PTHR16095:SF11">
    <property type="entry name" value="TRANSMEMBRANE PROTEIN 143"/>
    <property type="match status" value="1"/>
</dbReference>
<dbReference type="InParanoid" id="T1EST2"/>
<sequence>MTGRISASASTSPSASASAFPSSTSQAPAIQIRLQENKKREDGDGERNVDFSGQKSFTLTTKILQNLLKRPLFTKDPQKTNEFLHYFNSNIKKYLTNEVNSIQKLLESNQSLNENESEQIANFFKKVGLRVPSADEVNSLISSKYFSGIKVSINGAKYESINLFLSNQKVYEEQNTGFILSFKFIKELVGDKTDAILLCRLNRKNEVVFKCFRDIYYHDLMCVLPQTKVLEPALLKILYMTSLGMTLGSASSYVVSEILHHPSDIYVLSFALMTLLSSFFWTQMNNLKLRHLWYKCDLLFKTKLAEGNNYLNIFARNMYPKIFMESLLVYIFLLKEKDHLSETETGVKIIFTMKDNIKRWSEQELDVHLWEDFRLDDSLKILQFLKLIEATSDSLIHFKVHGLETSSTILSTNHFKLSLDNIFKL</sequence>
<dbReference type="RefSeq" id="XP_009022960.1">
    <property type="nucleotide sequence ID" value="XM_009024712.1"/>
</dbReference>
<reference evidence="4" key="3">
    <citation type="submission" date="2015-06" db="UniProtKB">
        <authorList>
            <consortium name="EnsemblMetazoa"/>
        </authorList>
    </citation>
    <scope>IDENTIFICATION</scope>
</reference>
<evidence type="ECO:0000313" key="5">
    <source>
        <dbReference type="Proteomes" id="UP000015101"/>
    </source>
</evidence>
<dbReference type="CTD" id="20199632"/>
<evidence type="ECO:0000256" key="2">
    <source>
        <dbReference type="SAM" id="MobiDB-lite"/>
    </source>
</evidence>
<dbReference type="EnsemblMetazoa" id="HelroT162533">
    <property type="protein sequence ID" value="HelroP162533"/>
    <property type="gene ID" value="HelroG162533"/>
</dbReference>
<keyword evidence="1" id="KW-0597">Phosphoprotein</keyword>
<dbReference type="EMBL" id="KB097143">
    <property type="protein sequence ID" value="ESN99054.1"/>
    <property type="molecule type" value="Genomic_DNA"/>
</dbReference>
<dbReference type="HOGENOM" id="CLU_646039_0_0_1"/>
<proteinExistence type="predicted"/>
<evidence type="ECO:0000313" key="3">
    <source>
        <dbReference type="EMBL" id="ESN99054.1"/>
    </source>
</evidence>
<dbReference type="GeneID" id="20199632"/>
<accession>T1EST2</accession>
<feature type="region of interest" description="Disordered" evidence="2">
    <location>
        <begin position="1"/>
        <end position="30"/>
    </location>
</feature>
<reference evidence="3 5" key="2">
    <citation type="journal article" date="2013" name="Nature">
        <title>Insights into bilaterian evolution from three spiralian genomes.</title>
        <authorList>
            <person name="Simakov O."/>
            <person name="Marletaz F."/>
            <person name="Cho S.J."/>
            <person name="Edsinger-Gonzales E."/>
            <person name="Havlak P."/>
            <person name="Hellsten U."/>
            <person name="Kuo D.H."/>
            <person name="Larsson T."/>
            <person name="Lv J."/>
            <person name="Arendt D."/>
            <person name="Savage R."/>
            <person name="Osoegawa K."/>
            <person name="de Jong P."/>
            <person name="Grimwood J."/>
            <person name="Chapman J.A."/>
            <person name="Shapiro H."/>
            <person name="Aerts A."/>
            <person name="Otillar R.P."/>
            <person name="Terry A.Y."/>
            <person name="Boore J.L."/>
            <person name="Grigoriev I.V."/>
            <person name="Lindberg D.R."/>
            <person name="Seaver E.C."/>
            <person name="Weisblat D.A."/>
            <person name="Putnam N.H."/>
            <person name="Rokhsar D.S."/>
        </authorList>
    </citation>
    <scope>NUCLEOTIDE SEQUENCE</scope>
</reference>
<protein>
    <submittedName>
        <fullName evidence="3 4">Uncharacterized protein</fullName>
    </submittedName>
</protein>
<gene>
    <name evidence="4" type="primary">20199632</name>
    <name evidence="3" type="ORF">HELRODRAFT_162533</name>
</gene>
<dbReference type="KEGG" id="hro:HELRODRAFT_162533"/>
<dbReference type="Proteomes" id="UP000015101">
    <property type="component" value="Unassembled WGS sequence"/>
</dbReference>
<reference evidence="5" key="1">
    <citation type="submission" date="2012-12" db="EMBL/GenBank/DDBJ databases">
        <authorList>
            <person name="Hellsten U."/>
            <person name="Grimwood J."/>
            <person name="Chapman J.A."/>
            <person name="Shapiro H."/>
            <person name="Aerts A."/>
            <person name="Otillar R.P."/>
            <person name="Terry A.Y."/>
            <person name="Boore J.L."/>
            <person name="Simakov O."/>
            <person name="Marletaz F."/>
            <person name="Cho S.-J."/>
            <person name="Edsinger-Gonzales E."/>
            <person name="Havlak P."/>
            <person name="Kuo D.-H."/>
            <person name="Larsson T."/>
            <person name="Lv J."/>
            <person name="Arendt D."/>
            <person name="Savage R."/>
            <person name="Osoegawa K."/>
            <person name="de Jong P."/>
            <person name="Lindberg D.R."/>
            <person name="Seaver E.C."/>
            <person name="Weisblat D.A."/>
            <person name="Putnam N.H."/>
            <person name="Grigoriev I.V."/>
            <person name="Rokhsar D.S."/>
        </authorList>
    </citation>
    <scope>NUCLEOTIDE SEQUENCE</scope>
</reference>
<evidence type="ECO:0000313" key="4">
    <source>
        <dbReference type="EnsemblMetazoa" id="HelroP162533"/>
    </source>
</evidence>
<dbReference type="PANTHER" id="PTHR16095">
    <property type="entry name" value="TRANSMEMBRANE PROTEIN 143 FAMILY MEMBER"/>
    <property type="match status" value="1"/>
</dbReference>
<dbReference type="EMBL" id="AMQM01001105">
    <property type="status" value="NOT_ANNOTATED_CDS"/>
    <property type="molecule type" value="Genomic_DNA"/>
</dbReference>
<feature type="compositionally biased region" description="Low complexity" evidence="2">
    <location>
        <begin position="1"/>
        <end position="29"/>
    </location>
</feature>
<dbReference type="AlphaFoldDB" id="T1EST2"/>
<keyword evidence="5" id="KW-1185">Reference proteome</keyword>
<evidence type="ECO:0000256" key="1">
    <source>
        <dbReference type="ARBA" id="ARBA00022553"/>
    </source>
</evidence>
<name>T1EST2_HELRO</name>